<dbReference type="Proteomes" id="UP000054516">
    <property type="component" value="Unassembled WGS sequence"/>
</dbReference>
<organism evidence="2">
    <name type="scientific">Rosellinia necatrix</name>
    <name type="common">White root-rot fungus</name>
    <dbReference type="NCBI Taxonomy" id="77044"/>
    <lineage>
        <taxon>Eukaryota</taxon>
        <taxon>Fungi</taxon>
        <taxon>Dikarya</taxon>
        <taxon>Ascomycota</taxon>
        <taxon>Pezizomycotina</taxon>
        <taxon>Sordariomycetes</taxon>
        <taxon>Xylariomycetidae</taxon>
        <taxon>Xylariales</taxon>
        <taxon>Xylariaceae</taxon>
        <taxon>Rosellinia</taxon>
    </lineage>
</organism>
<evidence type="ECO:0000256" key="1">
    <source>
        <dbReference type="SAM" id="MobiDB-lite"/>
    </source>
</evidence>
<name>A0A1S8A6D4_ROSNE</name>
<reference evidence="2" key="1">
    <citation type="submission" date="2016-03" db="EMBL/GenBank/DDBJ databases">
        <title>Draft genome sequence of Rosellinia necatrix.</title>
        <authorList>
            <person name="Kanematsu S."/>
        </authorList>
    </citation>
    <scope>NUCLEOTIDE SEQUENCE [LARGE SCALE GENOMIC DNA]</scope>
    <source>
        <strain evidence="2">W97</strain>
    </source>
</reference>
<feature type="compositionally biased region" description="Basic and acidic residues" evidence="1">
    <location>
        <begin position="1"/>
        <end position="19"/>
    </location>
</feature>
<feature type="region of interest" description="Disordered" evidence="1">
    <location>
        <begin position="1"/>
        <end position="30"/>
    </location>
</feature>
<gene>
    <name evidence="2" type="ORF">SAMD00023353_1000330</name>
</gene>
<evidence type="ECO:0000313" key="2">
    <source>
        <dbReference type="EMBL" id="GAW25613.1"/>
    </source>
</evidence>
<accession>A0A1S8A6D4</accession>
<sequence length="101" mass="11292">MGHVDRPPLARRGQVEKCRQSCGQGGRENGNPEFADWRLEKLKTMNRLIVYAFGDTPVQMYGKPEFDCPQEWGHGGASPAILPHGAILHVRASARLWPLLD</sequence>
<keyword evidence="3" id="KW-1185">Reference proteome</keyword>
<dbReference type="AlphaFoldDB" id="A0A1S8A6D4"/>
<evidence type="ECO:0000313" key="3">
    <source>
        <dbReference type="Proteomes" id="UP000054516"/>
    </source>
</evidence>
<proteinExistence type="predicted"/>
<protein>
    <submittedName>
        <fullName evidence="2">Uncharacterized protein</fullName>
    </submittedName>
</protein>
<dbReference type="EMBL" id="DF977455">
    <property type="protein sequence ID" value="GAW25613.1"/>
    <property type="molecule type" value="Genomic_DNA"/>
</dbReference>